<dbReference type="InterPro" id="IPR014729">
    <property type="entry name" value="Rossmann-like_a/b/a_fold"/>
</dbReference>
<dbReference type="PIRSF" id="PIRSF006630">
    <property type="entry name" value="NADS_GAT"/>
    <property type="match status" value="1"/>
</dbReference>
<dbReference type="Gene3D" id="3.40.50.620">
    <property type="entry name" value="HUPs"/>
    <property type="match status" value="1"/>
</dbReference>
<feature type="domain" description="CN hydrolase" evidence="10">
    <location>
        <begin position="1"/>
        <end position="241"/>
    </location>
</feature>
<accession>A0ABU9D5G0</accession>
<reference evidence="11 12" key="1">
    <citation type="submission" date="2024-04" db="EMBL/GenBank/DDBJ databases">
        <authorList>
            <person name="Abashina T."/>
            <person name="Shaikin A."/>
        </authorList>
    </citation>
    <scope>NUCLEOTIDE SEQUENCE [LARGE SCALE GENOMIC DNA]</scope>
    <source>
        <strain evidence="11 12">AAFK</strain>
    </source>
</reference>
<dbReference type="GO" id="GO:0003952">
    <property type="term" value="F:NAD+ synthase (glutamine-hydrolyzing) activity"/>
    <property type="evidence" value="ECO:0007669"/>
    <property type="project" value="UniProtKB-EC"/>
</dbReference>
<feature type="binding site" evidence="7">
    <location>
        <position position="369"/>
    </location>
    <ligand>
        <name>deamido-NAD(+)</name>
        <dbReference type="ChEBI" id="CHEBI:58437"/>
        <note>ligand shared between two neighboring subunits</note>
    </ligand>
</feature>
<comment type="caution">
    <text evidence="7">Lacks conserved residue(s) required for the propagation of feature annotation.</text>
</comment>
<feature type="binding site" evidence="7">
    <location>
        <position position="177"/>
    </location>
    <ligand>
        <name>L-glutamine</name>
        <dbReference type="ChEBI" id="CHEBI:58359"/>
    </ligand>
</feature>
<evidence type="ECO:0000256" key="3">
    <source>
        <dbReference type="ARBA" id="ARBA00022598"/>
    </source>
</evidence>
<evidence type="ECO:0000256" key="9">
    <source>
        <dbReference type="RuleBase" id="RU003811"/>
    </source>
</evidence>
<comment type="function">
    <text evidence="7">Catalyzes the ATP-dependent amidation of deamido-NAD to form NAD. Uses L-glutamine as a nitrogen source.</text>
</comment>
<dbReference type="NCBIfam" id="TIGR00552">
    <property type="entry name" value="nadE"/>
    <property type="match status" value="1"/>
</dbReference>
<feature type="binding site" evidence="7">
    <location>
        <position position="393"/>
    </location>
    <ligand>
        <name>ATP</name>
        <dbReference type="ChEBI" id="CHEBI:30616"/>
    </ligand>
</feature>
<keyword evidence="4 7" id="KW-0547">Nucleotide-binding</keyword>
<keyword evidence="3 7" id="KW-0436">Ligase</keyword>
<protein>
    <recommendedName>
        <fullName evidence="7 8">Glutamine-dependent NAD(+) synthetase</fullName>
        <ecNumber evidence="7 8">6.3.5.1</ecNumber>
    </recommendedName>
    <alternativeName>
        <fullName evidence="7 8">NAD(+) synthase [glutamine-hydrolyzing]</fullName>
    </alternativeName>
</protein>
<dbReference type="PANTHER" id="PTHR23090:SF9">
    <property type="entry name" value="GLUTAMINE-DEPENDENT NAD(+) SYNTHETASE"/>
    <property type="match status" value="1"/>
</dbReference>
<dbReference type="SUPFAM" id="SSF56317">
    <property type="entry name" value="Carbon-nitrogen hydrolase"/>
    <property type="match status" value="1"/>
</dbReference>
<name>A0ABU9D5G0_9PROT</name>
<comment type="catalytic activity">
    <reaction evidence="7 8">
        <text>deamido-NAD(+) + L-glutamine + ATP + H2O = L-glutamate + AMP + diphosphate + NAD(+) + H(+)</text>
        <dbReference type="Rhea" id="RHEA:24384"/>
        <dbReference type="ChEBI" id="CHEBI:15377"/>
        <dbReference type="ChEBI" id="CHEBI:15378"/>
        <dbReference type="ChEBI" id="CHEBI:29985"/>
        <dbReference type="ChEBI" id="CHEBI:30616"/>
        <dbReference type="ChEBI" id="CHEBI:33019"/>
        <dbReference type="ChEBI" id="CHEBI:57540"/>
        <dbReference type="ChEBI" id="CHEBI:58359"/>
        <dbReference type="ChEBI" id="CHEBI:58437"/>
        <dbReference type="ChEBI" id="CHEBI:456215"/>
        <dbReference type="EC" id="6.3.5.1"/>
    </reaction>
</comment>
<dbReference type="CDD" id="cd00553">
    <property type="entry name" value="NAD_synthase"/>
    <property type="match status" value="1"/>
</dbReference>
<evidence type="ECO:0000259" key="10">
    <source>
        <dbReference type="PROSITE" id="PS50263"/>
    </source>
</evidence>
<dbReference type="HAMAP" id="MF_02090">
    <property type="entry name" value="NadE_glutamine_dep"/>
    <property type="match status" value="1"/>
</dbReference>
<keyword evidence="12" id="KW-1185">Reference proteome</keyword>
<evidence type="ECO:0000313" key="11">
    <source>
        <dbReference type="EMBL" id="MEK8088787.1"/>
    </source>
</evidence>
<dbReference type="PANTHER" id="PTHR23090">
    <property type="entry name" value="NH 3 /GLUTAMINE-DEPENDENT NAD + SYNTHETASE"/>
    <property type="match status" value="1"/>
</dbReference>
<dbReference type="SUPFAM" id="SSF52402">
    <property type="entry name" value="Adenine nucleotide alpha hydrolases-like"/>
    <property type="match status" value="1"/>
</dbReference>
<evidence type="ECO:0000256" key="1">
    <source>
        <dbReference type="ARBA" id="ARBA00005188"/>
    </source>
</evidence>
<feature type="binding site" evidence="7">
    <location>
        <position position="398"/>
    </location>
    <ligand>
        <name>deamido-NAD(+)</name>
        <dbReference type="ChEBI" id="CHEBI:58437"/>
        <note>ligand shared between two neighboring subunits</note>
    </ligand>
</feature>
<dbReference type="InterPro" id="IPR014445">
    <property type="entry name" value="Gln-dep_NAD_synthase"/>
</dbReference>
<feature type="active site" description="Proton acceptor; for glutaminase activity" evidence="7">
    <location>
        <position position="41"/>
    </location>
</feature>
<comment type="similarity">
    <text evidence="9">Belongs to the NAD synthetase family.</text>
</comment>
<feature type="binding site" evidence="7">
    <location>
        <begin position="286"/>
        <end position="293"/>
    </location>
    <ligand>
        <name>ATP</name>
        <dbReference type="ChEBI" id="CHEBI:30616"/>
    </ligand>
</feature>
<comment type="caution">
    <text evidence="11">The sequence shown here is derived from an EMBL/GenBank/DDBJ whole genome shotgun (WGS) entry which is preliminary data.</text>
</comment>
<keyword evidence="6 7" id="KW-0520">NAD</keyword>
<evidence type="ECO:0000256" key="4">
    <source>
        <dbReference type="ARBA" id="ARBA00022741"/>
    </source>
</evidence>
<dbReference type="InterPro" id="IPR036526">
    <property type="entry name" value="C-N_Hydrolase_sf"/>
</dbReference>
<dbReference type="Pfam" id="PF02540">
    <property type="entry name" value="NAD_synthase"/>
    <property type="match status" value="1"/>
</dbReference>
<evidence type="ECO:0000313" key="12">
    <source>
        <dbReference type="Proteomes" id="UP001446205"/>
    </source>
</evidence>
<feature type="active site" description="Nucleophile; for glutaminase activity" evidence="7">
    <location>
        <position position="144"/>
    </location>
</feature>
<dbReference type="NCBIfam" id="NF010588">
    <property type="entry name" value="PRK13981.1"/>
    <property type="match status" value="1"/>
</dbReference>
<feature type="binding site" evidence="7">
    <location>
        <position position="171"/>
    </location>
    <ligand>
        <name>L-glutamine</name>
        <dbReference type="ChEBI" id="CHEBI:58359"/>
    </ligand>
</feature>
<dbReference type="PROSITE" id="PS50263">
    <property type="entry name" value="CN_HYDROLASE"/>
    <property type="match status" value="1"/>
</dbReference>
<feature type="binding site" evidence="7">
    <location>
        <position position="114"/>
    </location>
    <ligand>
        <name>L-glutamine</name>
        <dbReference type="ChEBI" id="CHEBI:58359"/>
    </ligand>
</feature>
<sequence length="540" mass="58615">MKVVMAQLNCVVGDIEGNAARILDAAEMAHAQGADLLVTPELALAGYPPEDLLLRPDFIRHCEQQLQLLAGQLPDLSVIIGHPHRQTGQLYNAASVLQGGQVKATYHKHCLPNYAVFDEKRYFTAGSQACVVDVAGIPVGITICEDGWCGDSPFIAARTAGAELLVNLNASPYHIDKQRLREDTLASRARNVNLPLVYVNLVGGQDELVFDGGSFVLDAEGLITQRAPACEEGVFVASFERQQGTLQPVPGPMSPLGSVEEQVYAALRLGIGDYVEKNGFRGVVLGLSGGIDSALTLAIAVDALGADRVEAVMMPSAYTSDMSLEDARAEAEMLGVRYSVIPIGAIFKAFEDTLAAEFAGLAADVTEENIQARIRGNLLMAISNKKGFMVLTTGNKSEMAVGYATLYGDMAGGFAAIKDVPKTLVYRLAQYRNLSGLVIPERVITRPPSAELRPDQKDSDSLPPYDILDPIIEAYVEQDRSAAEIMSLGYPEETVRRVLRLIDINEYKRRQAAPGVRISARAFGKDRRYPITNRYRTWKA</sequence>
<evidence type="ECO:0000256" key="6">
    <source>
        <dbReference type="ARBA" id="ARBA00023027"/>
    </source>
</evidence>
<dbReference type="Gene3D" id="3.60.110.10">
    <property type="entry name" value="Carbon-nitrogen hydrolase"/>
    <property type="match status" value="1"/>
</dbReference>
<dbReference type="InterPro" id="IPR003694">
    <property type="entry name" value="NAD_synthase"/>
</dbReference>
<comment type="pathway">
    <text evidence="1 7 8">Cofactor biosynthesis; NAD(+) biosynthesis; NAD(+) from deamido-NAD(+) (L-Gln route): step 1/1.</text>
</comment>
<evidence type="ECO:0000256" key="7">
    <source>
        <dbReference type="HAMAP-Rule" id="MF_02090"/>
    </source>
</evidence>
<evidence type="ECO:0000256" key="5">
    <source>
        <dbReference type="ARBA" id="ARBA00022840"/>
    </source>
</evidence>
<proteinExistence type="inferred from homology"/>
<dbReference type="EMBL" id="JBBPCO010000002">
    <property type="protein sequence ID" value="MEK8088787.1"/>
    <property type="molecule type" value="Genomic_DNA"/>
</dbReference>
<dbReference type="Pfam" id="PF00795">
    <property type="entry name" value="CN_hydrolase"/>
    <property type="match status" value="1"/>
</dbReference>
<comment type="similarity">
    <text evidence="2 7 8">In the C-terminal section; belongs to the NAD synthetase family.</text>
</comment>
<dbReference type="InterPro" id="IPR022310">
    <property type="entry name" value="NAD/GMP_synthase"/>
</dbReference>
<evidence type="ECO:0000256" key="2">
    <source>
        <dbReference type="ARBA" id="ARBA00007145"/>
    </source>
</evidence>
<feature type="binding site" evidence="7">
    <location>
        <position position="508"/>
    </location>
    <ligand>
        <name>deamido-NAD(+)</name>
        <dbReference type="ChEBI" id="CHEBI:58437"/>
        <note>ligand shared between two neighboring subunits</note>
    </ligand>
</feature>
<evidence type="ECO:0000256" key="8">
    <source>
        <dbReference type="PIRNR" id="PIRNR006630"/>
    </source>
</evidence>
<keyword evidence="5 7" id="KW-0067">ATP-binding</keyword>
<dbReference type="InterPro" id="IPR003010">
    <property type="entry name" value="C-N_Hydrolase"/>
</dbReference>
<dbReference type="CDD" id="cd07570">
    <property type="entry name" value="GAT_Gln-NAD-synth"/>
    <property type="match status" value="1"/>
</dbReference>
<dbReference type="Proteomes" id="UP001446205">
    <property type="component" value="Unassembled WGS sequence"/>
</dbReference>
<dbReference type="RefSeq" id="WP_341369852.1">
    <property type="nucleotide sequence ID" value="NZ_JBBPCO010000002.1"/>
</dbReference>
<organism evidence="11 12">
    <name type="scientific">Thermithiobacillus plumbiphilus</name>
    <dbReference type="NCBI Taxonomy" id="1729899"/>
    <lineage>
        <taxon>Bacteria</taxon>
        <taxon>Pseudomonadati</taxon>
        <taxon>Pseudomonadota</taxon>
        <taxon>Acidithiobacillia</taxon>
        <taxon>Acidithiobacillales</taxon>
        <taxon>Thermithiobacillaceae</taxon>
        <taxon>Thermithiobacillus</taxon>
    </lineage>
</organism>
<dbReference type="EC" id="6.3.5.1" evidence="7 8"/>
<feature type="active site" description="For glutaminase activity" evidence="7">
    <location>
        <position position="108"/>
    </location>
</feature>
<gene>
    <name evidence="7" type="primary">nadE</name>
    <name evidence="11" type="ORF">WOB96_03330</name>
</gene>